<evidence type="ECO:0008006" key="3">
    <source>
        <dbReference type="Google" id="ProtNLM"/>
    </source>
</evidence>
<keyword evidence="2" id="KW-1185">Reference proteome</keyword>
<accession>A0A0D0CZM9</accession>
<reference evidence="1 2" key="1">
    <citation type="submission" date="2014-04" db="EMBL/GenBank/DDBJ databases">
        <authorList>
            <consortium name="DOE Joint Genome Institute"/>
            <person name="Kuo A."/>
            <person name="Kohler A."/>
            <person name="Jargeat P."/>
            <person name="Nagy L.G."/>
            <person name="Floudas D."/>
            <person name="Copeland A."/>
            <person name="Barry K.W."/>
            <person name="Cichocki N."/>
            <person name="Veneault-Fourrey C."/>
            <person name="LaButti K."/>
            <person name="Lindquist E.A."/>
            <person name="Lipzen A."/>
            <person name="Lundell T."/>
            <person name="Morin E."/>
            <person name="Murat C."/>
            <person name="Sun H."/>
            <person name="Tunlid A."/>
            <person name="Henrissat B."/>
            <person name="Grigoriev I.V."/>
            <person name="Hibbett D.S."/>
            <person name="Martin F."/>
            <person name="Nordberg H.P."/>
            <person name="Cantor M.N."/>
            <person name="Hua S.X."/>
        </authorList>
    </citation>
    <scope>NUCLEOTIDE SEQUENCE [LARGE SCALE GENOMIC DNA]</scope>
    <source>
        <strain evidence="1 2">Ve08.2h10</strain>
    </source>
</reference>
<name>A0A0D0CZM9_9AGAM</name>
<dbReference type="HOGENOM" id="CLU_146165_0_0_1"/>
<dbReference type="InParanoid" id="A0A0D0CZM9"/>
<protein>
    <recommendedName>
        <fullName evidence="3">Reverse transcriptase zinc-binding domain-containing protein</fullName>
    </recommendedName>
</protein>
<evidence type="ECO:0000313" key="1">
    <source>
        <dbReference type="EMBL" id="KIK76761.1"/>
    </source>
</evidence>
<sequence>MLSGSYIKLVAMLPCRHANLLIWLRTKHIALNEHLHCIAKANTPYCPHCPGIREDVPHFMLKCPQYAREQQILTRHLRRRASYLPFLLSNSKAIPFLMNYINSTGCLKPTFGDVSLTQPTTS</sequence>
<dbReference type="AlphaFoldDB" id="A0A0D0CZM9"/>
<evidence type="ECO:0000313" key="2">
    <source>
        <dbReference type="Proteomes" id="UP000054538"/>
    </source>
</evidence>
<dbReference type="EMBL" id="KN827305">
    <property type="protein sequence ID" value="KIK76761.1"/>
    <property type="molecule type" value="Genomic_DNA"/>
</dbReference>
<gene>
    <name evidence="1" type="ORF">PAXRUDRAFT_168813</name>
</gene>
<dbReference type="OrthoDB" id="2674711at2759"/>
<reference evidence="2" key="2">
    <citation type="submission" date="2015-01" db="EMBL/GenBank/DDBJ databases">
        <title>Evolutionary Origins and Diversification of the Mycorrhizal Mutualists.</title>
        <authorList>
            <consortium name="DOE Joint Genome Institute"/>
            <consortium name="Mycorrhizal Genomics Consortium"/>
            <person name="Kohler A."/>
            <person name="Kuo A."/>
            <person name="Nagy L.G."/>
            <person name="Floudas D."/>
            <person name="Copeland A."/>
            <person name="Barry K.W."/>
            <person name="Cichocki N."/>
            <person name="Veneault-Fourrey C."/>
            <person name="LaButti K."/>
            <person name="Lindquist E.A."/>
            <person name="Lipzen A."/>
            <person name="Lundell T."/>
            <person name="Morin E."/>
            <person name="Murat C."/>
            <person name="Riley R."/>
            <person name="Ohm R."/>
            <person name="Sun H."/>
            <person name="Tunlid A."/>
            <person name="Henrissat B."/>
            <person name="Grigoriev I.V."/>
            <person name="Hibbett D.S."/>
            <person name="Martin F."/>
        </authorList>
    </citation>
    <scope>NUCLEOTIDE SEQUENCE [LARGE SCALE GENOMIC DNA]</scope>
    <source>
        <strain evidence="2">Ve08.2h10</strain>
    </source>
</reference>
<proteinExistence type="predicted"/>
<organism evidence="1 2">
    <name type="scientific">Paxillus rubicundulus Ve08.2h10</name>
    <dbReference type="NCBI Taxonomy" id="930991"/>
    <lineage>
        <taxon>Eukaryota</taxon>
        <taxon>Fungi</taxon>
        <taxon>Dikarya</taxon>
        <taxon>Basidiomycota</taxon>
        <taxon>Agaricomycotina</taxon>
        <taxon>Agaricomycetes</taxon>
        <taxon>Agaricomycetidae</taxon>
        <taxon>Boletales</taxon>
        <taxon>Paxilineae</taxon>
        <taxon>Paxillaceae</taxon>
        <taxon>Paxillus</taxon>
    </lineage>
</organism>
<dbReference type="Proteomes" id="UP000054538">
    <property type="component" value="Unassembled WGS sequence"/>
</dbReference>